<keyword evidence="2" id="KW-1185">Reference proteome</keyword>
<organism evidence="1 2">
    <name type="scientific">Xylona heveae (strain CBS 132557 / TC161)</name>
    <dbReference type="NCBI Taxonomy" id="1328760"/>
    <lineage>
        <taxon>Eukaryota</taxon>
        <taxon>Fungi</taxon>
        <taxon>Dikarya</taxon>
        <taxon>Ascomycota</taxon>
        <taxon>Pezizomycotina</taxon>
        <taxon>Xylonomycetes</taxon>
        <taxon>Xylonales</taxon>
        <taxon>Xylonaceae</taxon>
        <taxon>Xylona</taxon>
    </lineage>
</organism>
<evidence type="ECO:0000313" key="2">
    <source>
        <dbReference type="Proteomes" id="UP000076632"/>
    </source>
</evidence>
<protein>
    <submittedName>
        <fullName evidence="1">Uncharacterized protein</fullName>
    </submittedName>
</protein>
<evidence type="ECO:0000313" key="1">
    <source>
        <dbReference type="EMBL" id="KZF26014.1"/>
    </source>
</evidence>
<sequence length="168" mass="18699">MVQPSTSYEEKDQNKLAALSSCSLLSDHDVGFIRISYNEHDPVLSGRDTVVIGCCTNCEAEPRVDEVLGDFFTILAEIGFEDIPFGQNPIGVTVGPALGHGHAGGGCSNRHFCALFVSVACEYLFCFMSCVRRRGREKEKEVQNVKPEIETWRTGFRNREKLRGITHE</sequence>
<name>A0A165JBJ8_XYLHT</name>
<dbReference type="RefSeq" id="XP_018191569.1">
    <property type="nucleotide sequence ID" value="XM_018336468.1"/>
</dbReference>
<dbReference type="Proteomes" id="UP000076632">
    <property type="component" value="Unassembled WGS sequence"/>
</dbReference>
<dbReference type="EMBL" id="KV407454">
    <property type="protein sequence ID" value="KZF26014.1"/>
    <property type="molecule type" value="Genomic_DNA"/>
</dbReference>
<gene>
    <name evidence="1" type="ORF">L228DRAFT_3120</name>
</gene>
<dbReference type="AlphaFoldDB" id="A0A165JBJ8"/>
<proteinExistence type="predicted"/>
<reference evidence="1 2" key="1">
    <citation type="journal article" date="2016" name="Fungal Biol.">
        <title>The genome of Xylona heveae provides a window into fungal endophytism.</title>
        <authorList>
            <person name="Gazis R."/>
            <person name="Kuo A."/>
            <person name="Riley R."/>
            <person name="LaButti K."/>
            <person name="Lipzen A."/>
            <person name="Lin J."/>
            <person name="Amirebrahimi M."/>
            <person name="Hesse C.N."/>
            <person name="Spatafora J.W."/>
            <person name="Henrissat B."/>
            <person name="Hainaut M."/>
            <person name="Grigoriev I.V."/>
            <person name="Hibbett D.S."/>
        </authorList>
    </citation>
    <scope>NUCLEOTIDE SEQUENCE [LARGE SCALE GENOMIC DNA]</scope>
    <source>
        <strain evidence="1 2">TC161</strain>
    </source>
</reference>
<accession>A0A165JBJ8</accession>
<dbReference type="InParanoid" id="A0A165JBJ8"/>
<dbReference type="GeneID" id="28901605"/>